<evidence type="ECO:0000313" key="2">
    <source>
        <dbReference type="Proteomes" id="UP000299102"/>
    </source>
</evidence>
<dbReference type="Proteomes" id="UP000299102">
    <property type="component" value="Unassembled WGS sequence"/>
</dbReference>
<dbReference type="EMBL" id="BGZK01002411">
    <property type="protein sequence ID" value="GBP93738.1"/>
    <property type="molecule type" value="Genomic_DNA"/>
</dbReference>
<name>A0A4C2A166_EUMVA</name>
<keyword evidence="2" id="KW-1185">Reference proteome</keyword>
<reference evidence="1 2" key="1">
    <citation type="journal article" date="2019" name="Commun. Biol.">
        <title>The bagworm genome reveals a unique fibroin gene that provides high tensile strength.</title>
        <authorList>
            <person name="Kono N."/>
            <person name="Nakamura H."/>
            <person name="Ohtoshi R."/>
            <person name="Tomita M."/>
            <person name="Numata K."/>
            <person name="Arakawa K."/>
        </authorList>
    </citation>
    <scope>NUCLEOTIDE SEQUENCE [LARGE SCALE GENOMIC DNA]</scope>
</reference>
<proteinExistence type="predicted"/>
<comment type="caution">
    <text evidence="1">The sequence shown here is derived from an EMBL/GenBank/DDBJ whole genome shotgun (WGS) entry which is preliminary data.</text>
</comment>
<accession>A0A4C2A166</accession>
<gene>
    <name evidence="1" type="ORF">EVAR_91293_1</name>
</gene>
<protein>
    <submittedName>
        <fullName evidence="1">Uncharacterized protein</fullName>
    </submittedName>
</protein>
<dbReference type="AlphaFoldDB" id="A0A4C2A166"/>
<sequence>MAFIRINSQMPRKATLAYPMGLSPYIRAENEFSTMVEMSSSVDAHRRVSTRSKLWPEASIDIDVYNQCAKVGHISTGTTETNFESIGECESITIPQEKY</sequence>
<evidence type="ECO:0000313" key="1">
    <source>
        <dbReference type="EMBL" id="GBP93738.1"/>
    </source>
</evidence>
<organism evidence="1 2">
    <name type="scientific">Eumeta variegata</name>
    <name type="common">Bagworm moth</name>
    <name type="synonym">Eumeta japonica</name>
    <dbReference type="NCBI Taxonomy" id="151549"/>
    <lineage>
        <taxon>Eukaryota</taxon>
        <taxon>Metazoa</taxon>
        <taxon>Ecdysozoa</taxon>
        <taxon>Arthropoda</taxon>
        <taxon>Hexapoda</taxon>
        <taxon>Insecta</taxon>
        <taxon>Pterygota</taxon>
        <taxon>Neoptera</taxon>
        <taxon>Endopterygota</taxon>
        <taxon>Lepidoptera</taxon>
        <taxon>Glossata</taxon>
        <taxon>Ditrysia</taxon>
        <taxon>Tineoidea</taxon>
        <taxon>Psychidae</taxon>
        <taxon>Oiketicinae</taxon>
        <taxon>Eumeta</taxon>
    </lineage>
</organism>